<dbReference type="Proteomes" id="UP000265520">
    <property type="component" value="Unassembled WGS sequence"/>
</dbReference>
<reference evidence="2 3" key="1">
    <citation type="journal article" date="2018" name="Front. Plant Sci.">
        <title>Red Clover (Trifolium pratense) and Zigzag Clover (T. medium) - A Picture of Genomic Similarities and Differences.</title>
        <authorList>
            <person name="Dluhosova J."/>
            <person name="Istvanek J."/>
            <person name="Nedelnik J."/>
            <person name="Repkova J."/>
        </authorList>
    </citation>
    <scope>NUCLEOTIDE SEQUENCE [LARGE SCALE GENOMIC DNA]</scope>
    <source>
        <strain evidence="3">cv. 10/8</strain>
        <tissue evidence="2">Leaf</tissue>
    </source>
</reference>
<evidence type="ECO:0000313" key="3">
    <source>
        <dbReference type="Proteomes" id="UP000265520"/>
    </source>
</evidence>
<protein>
    <submittedName>
        <fullName evidence="2">Uncharacterized protein</fullName>
    </submittedName>
</protein>
<evidence type="ECO:0000313" key="2">
    <source>
        <dbReference type="EMBL" id="MCI91947.1"/>
    </source>
</evidence>
<proteinExistence type="predicted"/>
<name>A0A392VVJ4_9FABA</name>
<sequence length="28" mass="3318">MERSGMEHNGMEENGMEWNRDSIPLFGY</sequence>
<organism evidence="2 3">
    <name type="scientific">Trifolium medium</name>
    <dbReference type="NCBI Taxonomy" id="97028"/>
    <lineage>
        <taxon>Eukaryota</taxon>
        <taxon>Viridiplantae</taxon>
        <taxon>Streptophyta</taxon>
        <taxon>Embryophyta</taxon>
        <taxon>Tracheophyta</taxon>
        <taxon>Spermatophyta</taxon>
        <taxon>Magnoliopsida</taxon>
        <taxon>eudicotyledons</taxon>
        <taxon>Gunneridae</taxon>
        <taxon>Pentapetalae</taxon>
        <taxon>rosids</taxon>
        <taxon>fabids</taxon>
        <taxon>Fabales</taxon>
        <taxon>Fabaceae</taxon>
        <taxon>Papilionoideae</taxon>
        <taxon>50 kb inversion clade</taxon>
        <taxon>NPAAA clade</taxon>
        <taxon>Hologalegina</taxon>
        <taxon>IRL clade</taxon>
        <taxon>Trifolieae</taxon>
        <taxon>Trifolium</taxon>
    </lineage>
</organism>
<accession>A0A392VVJ4</accession>
<dbReference type="EMBL" id="LXQA011286755">
    <property type="protein sequence ID" value="MCI91947.1"/>
    <property type="molecule type" value="Genomic_DNA"/>
</dbReference>
<keyword evidence="3" id="KW-1185">Reference proteome</keyword>
<comment type="caution">
    <text evidence="2">The sequence shown here is derived from an EMBL/GenBank/DDBJ whole genome shotgun (WGS) entry which is preliminary data.</text>
</comment>
<evidence type="ECO:0000256" key="1">
    <source>
        <dbReference type="SAM" id="MobiDB-lite"/>
    </source>
</evidence>
<feature type="region of interest" description="Disordered" evidence="1">
    <location>
        <begin position="1"/>
        <end position="28"/>
    </location>
</feature>
<feature type="compositionally biased region" description="Basic and acidic residues" evidence="1">
    <location>
        <begin position="1"/>
        <end position="11"/>
    </location>
</feature>
<dbReference type="AlphaFoldDB" id="A0A392VVJ4"/>